<sequence>MAQRLFLVDVEASAPTPYSGVMTEFGVVDFETREWFHGHLWEFHPDPEVPARPVAEREAPGWTRSDLSRHNVETAREVFTSLQEWMAQLAEHDDRPVFVSDNPGYDVMWMAEGFDRAGLPNPFGHSARRIGDLAAGLSGKWKNTSEWKKHRRTVHDHNPVNDALGNAEALHTILVSHRQIGA</sequence>
<gene>
    <name evidence="1" type="ORF">F4561_005670</name>
</gene>
<proteinExistence type="predicted"/>
<keyword evidence="2" id="KW-1185">Reference proteome</keyword>
<dbReference type="EMBL" id="JACHJT010000002">
    <property type="protein sequence ID" value="MBB4934776.1"/>
    <property type="molecule type" value="Genomic_DNA"/>
</dbReference>
<dbReference type="AlphaFoldDB" id="A0A7W7RMN9"/>
<dbReference type="SUPFAM" id="SSF53098">
    <property type="entry name" value="Ribonuclease H-like"/>
    <property type="match status" value="1"/>
</dbReference>
<comment type="caution">
    <text evidence="1">The sequence shown here is derived from an EMBL/GenBank/DDBJ whole genome shotgun (WGS) entry which is preliminary data.</text>
</comment>
<dbReference type="InterPro" id="IPR036397">
    <property type="entry name" value="RNaseH_sf"/>
</dbReference>
<protein>
    <submittedName>
        <fullName evidence="1">Uncharacterized protein</fullName>
    </submittedName>
</protein>
<evidence type="ECO:0000313" key="1">
    <source>
        <dbReference type="EMBL" id="MBB4934776.1"/>
    </source>
</evidence>
<evidence type="ECO:0000313" key="2">
    <source>
        <dbReference type="Proteomes" id="UP000523007"/>
    </source>
</evidence>
<dbReference type="Proteomes" id="UP000523007">
    <property type="component" value="Unassembled WGS sequence"/>
</dbReference>
<organism evidence="1 2">
    <name type="scientific">Lipingzhangella halophila</name>
    <dbReference type="NCBI Taxonomy" id="1783352"/>
    <lineage>
        <taxon>Bacteria</taxon>
        <taxon>Bacillati</taxon>
        <taxon>Actinomycetota</taxon>
        <taxon>Actinomycetes</taxon>
        <taxon>Streptosporangiales</taxon>
        <taxon>Nocardiopsidaceae</taxon>
        <taxon>Lipingzhangella</taxon>
    </lineage>
</organism>
<dbReference type="InterPro" id="IPR012337">
    <property type="entry name" value="RNaseH-like_sf"/>
</dbReference>
<dbReference type="GO" id="GO:0003676">
    <property type="term" value="F:nucleic acid binding"/>
    <property type="evidence" value="ECO:0007669"/>
    <property type="project" value="InterPro"/>
</dbReference>
<dbReference type="RefSeq" id="WP_184584382.1">
    <property type="nucleotide sequence ID" value="NZ_JACHJT010000002.1"/>
</dbReference>
<name>A0A7W7RMN9_9ACTN</name>
<reference evidence="1 2" key="1">
    <citation type="submission" date="2020-08" db="EMBL/GenBank/DDBJ databases">
        <title>Sequencing the genomes of 1000 actinobacteria strains.</title>
        <authorList>
            <person name="Klenk H.-P."/>
        </authorList>
    </citation>
    <scope>NUCLEOTIDE SEQUENCE [LARGE SCALE GENOMIC DNA]</scope>
    <source>
        <strain evidence="1 2">DSM 102030</strain>
    </source>
</reference>
<accession>A0A7W7RMN9</accession>
<dbReference type="Gene3D" id="3.30.420.10">
    <property type="entry name" value="Ribonuclease H-like superfamily/Ribonuclease H"/>
    <property type="match status" value="1"/>
</dbReference>